<proteinExistence type="predicted"/>
<comment type="caution">
    <text evidence="1">The sequence shown here is derived from an EMBL/GenBank/DDBJ whole genome shotgun (WGS) entry which is preliminary data.</text>
</comment>
<organism evidence="1 2">
    <name type="scientific">Pistacia integerrima</name>
    <dbReference type="NCBI Taxonomy" id="434235"/>
    <lineage>
        <taxon>Eukaryota</taxon>
        <taxon>Viridiplantae</taxon>
        <taxon>Streptophyta</taxon>
        <taxon>Embryophyta</taxon>
        <taxon>Tracheophyta</taxon>
        <taxon>Spermatophyta</taxon>
        <taxon>Magnoliopsida</taxon>
        <taxon>eudicotyledons</taxon>
        <taxon>Gunneridae</taxon>
        <taxon>Pentapetalae</taxon>
        <taxon>rosids</taxon>
        <taxon>malvids</taxon>
        <taxon>Sapindales</taxon>
        <taxon>Anacardiaceae</taxon>
        <taxon>Pistacia</taxon>
    </lineage>
</organism>
<gene>
    <name evidence="1" type="ORF">Pint_20761</name>
</gene>
<dbReference type="Proteomes" id="UP001163603">
    <property type="component" value="Chromosome 13"/>
</dbReference>
<evidence type="ECO:0000313" key="1">
    <source>
        <dbReference type="EMBL" id="KAJ0015275.1"/>
    </source>
</evidence>
<accession>A0ACC0XFS9</accession>
<protein>
    <submittedName>
        <fullName evidence="1">Uncharacterized protein</fullName>
    </submittedName>
</protein>
<dbReference type="EMBL" id="CM047748">
    <property type="protein sequence ID" value="KAJ0015275.1"/>
    <property type="molecule type" value="Genomic_DNA"/>
</dbReference>
<reference evidence="2" key="1">
    <citation type="journal article" date="2023" name="G3 (Bethesda)">
        <title>Genome assembly and association tests identify interacting loci associated with vigor, precocity, and sex in interspecific pistachio rootstocks.</title>
        <authorList>
            <person name="Palmer W."/>
            <person name="Jacygrad E."/>
            <person name="Sagayaradj S."/>
            <person name="Cavanaugh K."/>
            <person name="Han R."/>
            <person name="Bertier L."/>
            <person name="Beede B."/>
            <person name="Kafkas S."/>
            <person name="Golino D."/>
            <person name="Preece J."/>
            <person name="Michelmore R."/>
        </authorList>
    </citation>
    <scope>NUCLEOTIDE SEQUENCE [LARGE SCALE GENOMIC DNA]</scope>
</reference>
<keyword evidence="2" id="KW-1185">Reference proteome</keyword>
<evidence type="ECO:0000313" key="2">
    <source>
        <dbReference type="Proteomes" id="UP001163603"/>
    </source>
</evidence>
<name>A0ACC0XFS9_9ROSI</name>
<sequence>MKPKAANPKAKVTVGEDDISYLIDGAPFEFKYRYTETPKVKPLKLREPYAPFRPTTMSRPWTGRAPLPASKKKLKEFDSFELPPPNKKSETKILLLKTKLTIMFTGRDGLTHNMLDNIHSHWKWRRVCKIKCKGVSDNDMDNVCQELEERTRRKIIYRRGGVLYLFRGRNYNYRARPRFPLMLWKPATPVYSRLIKRAPEGLTLEEASEMRKNGRTLIPITEDHDSEEEAIEEEEEKRDFVDSKDFILRGGPGKSGAELS</sequence>